<evidence type="ECO:0000313" key="3">
    <source>
        <dbReference type="Proteomes" id="UP001078443"/>
    </source>
</evidence>
<accession>A0ABT4D390</accession>
<comment type="caution">
    <text evidence="2">The sequence shown here is derived from an EMBL/GenBank/DDBJ whole genome shotgun (WGS) entry which is preliminary data.</text>
</comment>
<gene>
    <name evidence="2" type="ORF">OW763_14755</name>
</gene>
<sequence>MRIIDLFGRYFLMLLLIQGIILGFYDSVNFKKANMPTMAKKSKIIGRGMVIIGIVLFIIRAIL</sequence>
<keyword evidence="1" id="KW-1133">Transmembrane helix</keyword>
<organism evidence="2 3">
    <name type="scientific">Clostridium aestuarii</name>
    <dbReference type="NCBI Taxonomy" id="338193"/>
    <lineage>
        <taxon>Bacteria</taxon>
        <taxon>Bacillati</taxon>
        <taxon>Bacillota</taxon>
        <taxon>Clostridia</taxon>
        <taxon>Eubacteriales</taxon>
        <taxon>Clostridiaceae</taxon>
        <taxon>Clostridium</taxon>
    </lineage>
</organism>
<name>A0ABT4D390_9CLOT</name>
<reference evidence="2" key="1">
    <citation type="submission" date="2022-12" db="EMBL/GenBank/DDBJ databases">
        <authorList>
            <person name="Wang J."/>
        </authorList>
    </citation>
    <scope>NUCLEOTIDE SEQUENCE</scope>
    <source>
        <strain evidence="2">HY-45-18</strain>
    </source>
</reference>
<feature type="transmembrane region" description="Helical" evidence="1">
    <location>
        <begin position="6"/>
        <end position="24"/>
    </location>
</feature>
<dbReference type="RefSeq" id="WP_268042053.1">
    <property type="nucleotide sequence ID" value="NZ_JAPQER010000008.1"/>
</dbReference>
<dbReference type="EMBL" id="JAPQER010000008">
    <property type="protein sequence ID" value="MCY6485592.1"/>
    <property type="molecule type" value="Genomic_DNA"/>
</dbReference>
<dbReference type="Proteomes" id="UP001078443">
    <property type="component" value="Unassembled WGS sequence"/>
</dbReference>
<proteinExistence type="predicted"/>
<dbReference type="InterPro" id="IPR049971">
    <property type="entry name" value="CLC_0170-like"/>
</dbReference>
<keyword evidence="3" id="KW-1185">Reference proteome</keyword>
<protein>
    <submittedName>
        <fullName evidence="2">Uncharacterized protein</fullName>
    </submittedName>
</protein>
<keyword evidence="1" id="KW-0812">Transmembrane</keyword>
<keyword evidence="1" id="KW-0472">Membrane</keyword>
<feature type="transmembrane region" description="Helical" evidence="1">
    <location>
        <begin position="44"/>
        <end position="62"/>
    </location>
</feature>
<evidence type="ECO:0000256" key="1">
    <source>
        <dbReference type="SAM" id="Phobius"/>
    </source>
</evidence>
<dbReference type="NCBIfam" id="NF042414">
    <property type="entry name" value="CLC_0170_fam"/>
    <property type="match status" value="1"/>
</dbReference>
<evidence type="ECO:0000313" key="2">
    <source>
        <dbReference type="EMBL" id="MCY6485592.1"/>
    </source>
</evidence>